<evidence type="ECO:0000313" key="2">
    <source>
        <dbReference type="EMBL" id="JAH82252.1"/>
    </source>
</evidence>
<sequence length="47" mass="5608">MRADCSDRKGFAALNLQDKREKGQSRQDRHRDGERDKEGREIFCWVL</sequence>
<name>A0A0E9VW43_ANGAN</name>
<accession>A0A0E9VW43</accession>
<feature type="compositionally biased region" description="Basic and acidic residues" evidence="1">
    <location>
        <begin position="1"/>
        <end position="10"/>
    </location>
</feature>
<proteinExistence type="predicted"/>
<evidence type="ECO:0000256" key="1">
    <source>
        <dbReference type="SAM" id="MobiDB-lite"/>
    </source>
</evidence>
<reference evidence="2" key="2">
    <citation type="journal article" date="2015" name="Fish Shellfish Immunol.">
        <title>Early steps in the European eel (Anguilla anguilla)-Vibrio vulnificus interaction in the gills: Role of the RtxA13 toxin.</title>
        <authorList>
            <person name="Callol A."/>
            <person name="Pajuelo D."/>
            <person name="Ebbesson L."/>
            <person name="Teles M."/>
            <person name="MacKenzie S."/>
            <person name="Amaro C."/>
        </authorList>
    </citation>
    <scope>NUCLEOTIDE SEQUENCE</scope>
</reference>
<organism evidence="2">
    <name type="scientific">Anguilla anguilla</name>
    <name type="common">European freshwater eel</name>
    <name type="synonym">Muraena anguilla</name>
    <dbReference type="NCBI Taxonomy" id="7936"/>
    <lineage>
        <taxon>Eukaryota</taxon>
        <taxon>Metazoa</taxon>
        <taxon>Chordata</taxon>
        <taxon>Craniata</taxon>
        <taxon>Vertebrata</taxon>
        <taxon>Euteleostomi</taxon>
        <taxon>Actinopterygii</taxon>
        <taxon>Neopterygii</taxon>
        <taxon>Teleostei</taxon>
        <taxon>Anguilliformes</taxon>
        <taxon>Anguillidae</taxon>
        <taxon>Anguilla</taxon>
    </lineage>
</organism>
<protein>
    <submittedName>
        <fullName evidence="2">Uncharacterized protein</fullName>
    </submittedName>
</protein>
<feature type="region of interest" description="Disordered" evidence="1">
    <location>
        <begin position="1"/>
        <end position="38"/>
    </location>
</feature>
<feature type="compositionally biased region" description="Basic and acidic residues" evidence="1">
    <location>
        <begin position="17"/>
        <end position="38"/>
    </location>
</feature>
<dbReference type="EMBL" id="GBXM01026325">
    <property type="protein sequence ID" value="JAH82252.1"/>
    <property type="molecule type" value="Transcribed_RNA"/>
</dbReference>
<dbReference type="AlphaFoldDB" id="A0A0E9VW43"/>
<reference evidence="2" key="1">
    <citation type="submission" date="2014-11" db="EMBL/GenBank/DDBJ databases">
        <authorList>
            <person name="Amaro Gonzalez C."/>
        </authorList>
    </citation>
    <scope>NUCLEOTIDE SEQUENCE</scope>
</reference>